<evidence type="ECO:0000256" key="4">
    <source>
        <dbReference type="ARBA" id="ARBA00022764"/>
    </source>
</evidence>
<reference evidence="8" key="1">
    <citation type="submission" date="2016-01" db="EMBL/GenBank/DDBJ databases">
        <authorList>
            <person name="Mitreva M."/>
            <person name="Pepin K.H."/>
            <person name="Mihindukulasuriya K.A."/>
            <person name="Fulton R."/>
            <person name="Fronick C."/>
            <person name="O'Laughlin M."/>
            <person name="Miner T."/>
            <person name="Herter B."/>
            <person name="Rosa B.A."/>
            <person name="Cordes M."/>
            <person name="Tomlinson C."/>
            <person name="Wollam A."/>
            <person name="Palsikar V.B."/>
            <person name="Mardis E.R."/>
            <person name="Wilson R.K."/>
        </authorList>
    </citation>
    <scope>NUCLEOTIDE SEQUENCE [LARGE SCALE GENOMIC DNA]</scope>
    <source>
        <strain evidence="8">KA00274</strain>
    </source>
</reference>
<feature type="signal peptide" evidence="6">
    <location>
        <begin position="1"/>
        <end position="31"/>
    </location>
</feature>
<protein>
    <submittedName>
        <fullName evidence="7">Putrescine ABC transporter, periplasmic spermidine</fullName>
    </submittedName>
</protein>
<dbReference type="GO" id="GO:0015846">
    <property type="term" value="P:polyamine transport"/>
    <property type="evidence" value="ECO:0007669"/>
    <property type="project" value="InterPro"/>
</dbReference>
<dbReference type="InterPro" id="IPR001188">
    <property type="entry name" value="Sperm_putr-bd"/>
</dbReference>
<feature type="binding site" evidence="5">
    <location>
        <position position="98"/>
    </location>
    <ligand>
        <name>spermidine</name>
        <dbReference type="ChEBI" id="CHEBI:57834"/>
    </ligand>
</feature>
<dbReference type="AlphaFoldDB" id="A0A133YCI7"/>
<sequence>MPKFSLSKKFISLVSLTLSLLLGLSACSSFTKTNNKAAFENRIFVYNWGSYLAPELLTKFEQETKIKVVYETFNTNEDLYVKLTNSSNKYDVIVPSDYMIERLIKEDLLKPLNYDLLPNAKYINPEFTKATYDPGNQYSVPFFWGTVGILYNPDLVSDPVTGWDILFNEKYKGNIIMLDSSRDNMLIALRQHGFSANSTNLDELELAKQDLTRQFPLVYAYLVDQAKDHMINEECALAVLYSGDALDAISENPKLRYFIPDNSNIWTDAMCIPKNANNIEAAHAFINFMLKPENMALNAEKVGYAIPSDAARKLLPEEVQTDTNAYPPLSKLEKLENFRYIGKWQAVYDEYMQDVKNQ</sequence>
<evidence type="ECO:0000256" key="2">
    <source>
        <dbReference type="ARBA" id="ARBA00022448"/>
    </source>
</evidence>
<name>A0A133YCI7_9FIRM</name>
<dbReference type="Gene3D" id="3.40.190.10">
    <property type="entry name" value="Periplasmic binding protein-like II"/>
    <property type="match status" value="2"/>
</dbReference>
<dbReference type="PRINTS" id="PR00909">
    <property type="entry name" value="SPERMDNBNDNG"/>
</dbReference>
<dbReference type="OrthoDB" id="9769319at2"/>
<comment type="caution">
    <text evidence="7">The sequence shown here is derived from an EMBL/GenBank/DDBJ whole genome shotgun (WGS) entry which is preliminary data.</text>
</comment>
<dbReference type="SUPFAM" id="SSF53850">
    <property type="entry name" value="Periplasmic binding protein-like II"/>
    <property type="match status" value="1"/>
</dbReference>
<organism evidence="7 8">
    <name type="scientific">Amygdalobacter nucleatus</name>
    <dbReference type="NCBI Taxonomy" id="3029274"/>
    <lineage>
        <taxon>Bacteria</taxon>
        <taxon>Bacillati</taxon>
        <taxon>Bacillota</taxon>
        <taxon>Clostridia</taxon>
        <taxon>Eubacteriales</taxon>
        <taxon>Oscillospiraceae</taxon>
        <taxon>Amygdalobacter</taxon>
    </lineage>
</organism>
<dbReference type="InterPro" id="IPR006059">
    <property type="entry name" value="SBP"/>
</dbReference>
<keyword evidence="8" id="KW-1185">Reference proteome</keyword>
<dbReference type="GO" id="GO:0042597">
    <property type="term" value="C:periplasmic space"/>
    <property type="evidence" value="ECO:0007669"/>
    <property type="project" value="UniProtKB-SubCell"/>
</dbReference>
<keyword evidence="3 6" id="KW-0732">Signal</keyword>
<proteinExistence type="predicted"/>
<accession>A0A133YCI7</accession>
<dbReference type="Pfam" id="PF13416">
    <property type="entry name" value="SBP_bac_8"/>
    <property type="match status" value="1"/>
</dbReference>
<evidence type="ECO:0000313" key="8">
    <source>
        <dbReference type="Proteomes" id="UP000070080"/>
    </source>
</evidence>
<evidence type="ECO:0000256" key="6">
    <source>
        <dbReference type="SAM" id="SignalP"/>
    </source>
</evidence>
<dbReference type="PANTHER" id="PTHR30222">
    <property type="entry name" value="SPERMIDINE/PUTRESCINE-BINDING PERIPLASMIC PROTEIN"/>
    <property type="match status" value="1"/>
</dbReference>
<dbReference type="PIRSF" id="PIRSF019574">
    <property type="entry name" value="Periplasmic_polyamine_BP"/>
    <property type="match status" value="1"/>
</dbReference>
<keyword evidence="2" id="KW-0813">Transport</keyword>
<dbReference type="PROSITE" id="PS51257">
    <property type="entry name" value="PROKAR_LIPOPROTEIN"/>
    <property type="match status" value="1"/>
</dbReference>
<evidence type="ECO:0000256" key="5">
    <source>
        <dbReference type="PIRSR" id="PIRSR019574-1"/>
    </source>
</evidence>
<dbReference type="GO" id="GO:0019808">
    <property type="term" value="F:polyamine binding"/>
    <property type="evidence" value="ECO:0007669"/>
    <property type="project" value="InterPro"/>
</dbReference>
<dbReference type="STRING" id="1497955.HMPREF1872_00804"/>
<feature type="chain" id="PRO_5038522866" evidence="6">
    <location>
        <begin position="32"/>
        <end position="358"/>
    </location>
</feature>
<comment type="subcellular location">
    <subcellularLocation>
        <location evidence="1">Periplasm</location>
    </subcellularLocation>
</comment>
<dbReference type="CDD" id="cd13663">
    <property type="entry name" value="PBP2_PotD_PotF_like_2"/>
    <property type="match status" value="1"/>
</dbReference>
<evidence type="ECO:0000256" key="1">
    <source>
        <dbReference type="ARBA" id="ARBA00004418"/>
    </source>
</evidence>
<keyword evidence="4" id="KW-0574">Periplasm</keyword>
<gene>
    <name evidence="7" type="ORF">HMPREF1872_00804</name>
</gene>
<dbReference type="Proteomes" id="UP000070080">
    <property type="component" value="Unassembled WGS sequence"/>
</dbReference>
<evidence type="ECO:0000256" key="3">
    <source>
        <dbReference type="ARBA" id="ARBA00022729"/>
    </source>
</evidence>
<evidence type="ECO:0000313" key="7">
    <source>
        <dbReference type="EMBL" id="KXB40926.1"/>
    </source>
</evidence>
<dbReference type="RefSeq" id="WP_066714132.1">
    <property type="nucleotide sequence ID" value="NZ_CP118869.1"/>
</dbReference>
<dbReference type="PANTHER" id="PTHR30222:SF17">
    <property type="entry name" value="SPERMIDINE_PUTRESCINE-BINDING PERIPLASMIC PROTEIN"/>
    <property type="match status" value="1"/>
</dbReference>
<dbReference type="PATRIC" id="fig|1497955.3.peg.778"/>
<dbReference type="EMBL" id="LSCV01000023">
    <property type="protein sequence ID" value="KXB40926.1"/>
    <property type="molecule type" value="Genomic_DNA"/>
</dbReference>